<protein>
    <recommendedName>
        <fullName evidence="5">DUF2530 domain-containing protein</fullName>
    </recommendedName>
</protein>
<keyword evidence="2" id="KW-0472">Membrane</keyword>
<reference evidence="3" key="1">
    <citation type="submission" date="2020-03" db="EMBL/GenBank/DDBJ databases">
        <title>Draft sequencing of Calidifontibacter sp. DB0510.</title>
        <authorList>
            <person name="Kim D.-U."/>
        </authorList>
    </citation>
    <scope>NUCLEOTIDE SEQUENCE</scope>
    <source>
        <strain evidence="3">DB0510</strain>
    </source>
</reference>
<feature type="region of interest" description="Disordered" evidence="1">
    <location>
        <begin position="1"/>
        <end position="76"/>
    </location>
</feature>
<gene>
    <name evidence="3" type="ORF">G9U51_09145</name>
</gene>
<evidence type="ECO:0008006" key="5">
    <source>
        <dbReference type="Google" id="ProtNLM"/>
    </source>
</evidence>
<feature type="transmembrane region" description="Helical" evidence="2">
    <location>
        <begin position="111"/>
        <end position="130"/>
    </location>
</feature>
<keyword evidence="2" id="KW-0812">Transmembrane</keyword>
<keyword evidence="2" id="KW-1133">Transmembrane helix</keyword>
<evidence type="ECO:0000256" key="2">
    <source>
        <dbReference type="SAM" id="Phobius"/>
    </source>
</evidence>
<dbReference type="EMBL" id="JAAOIV010000006">
    <property type="protein sequence ID" value="NHN55939.1"/>
    <property type="molecule type" value="Genomic_DNA"/>
</dbReference>
<evidence type="ECO:0000313" key="4">
    <source>
        <dbReference type="Proteomes" id="UP000744769"/>
    </source>
</evidence>
<sequence>MTGPSDDDIDRRFAEIIGEEWPSSPVDSDASAKSDEAEPQPEPDPEPAPLDLPDQWRMPTGQSLIDEVDTFTPPQPRPLPRDEMFWVIAVCLIGGPLWLLYLFLFDRYAGGLWWVLACATSVMGVVLLVIRQPPNREDQDPDDDGAVL</sequence>
<feature type="transmembrane region" description="Helical" evidence="2">
    <location>
        <begin position="84"/>
        <end position="105"/>
    </location>
</feature>
<name>A0A967EAJ1_9MICO</name>
<evidence type="ECO:0000313" key="3">
    <source>
        <dbReference type="EMBL" id="NHN55939.1"/>
    </source>
</evidence>
<organism evidence="3 4">
    <name type="scientific">Metallococcus carri</name>
    <dbReference type="NCBI Taxonomy" id="1656884"/>
    <lineage>
        <taxon>Bacteria</taxon>
        <taxon>Bacillati</taxon>
        <taxon>Actinomycetota</taxon>
        <taxon>Actinomycetes</taxon>
        <taxon>Micrococcales</taxon>
        <taxon>Dermacoccaceae</taxon>
        <taxon>Metallococcus</taxon>
    </lineage>
</organism>
<comment type="caution">
    <text evidence="3">The sequence shown here is derived from an EMBL/GenBank/DDBJ whole genome shotgun (WGS) entry which is preliminary data.</text>
</comment>
<keyword evidence="4" id="KW-1185">Reference proteome</keyword>
<proteinExistence type="predicted"/>
<accession>A0A967EAJ1</accession>
<dbReference type="RefSeq" id="WP_166196243.1">
    <property type="nucleotide sequence ID" value="NZ_JAAOIV010000006.1"/>
</dbReference>
<evidence type="ECO:0000256" key="1">
    <source>
        <dbReference type="SAM" id="MobiDB-lite"/>
    </source>
</evidence>
<dbReference type="Proteomes" id="UP000744769">
    <property type="component" value="Unassembled WGS sequence"/>
</dbReference>
<dbReference type="AlphaFoldDB" id="A0A967EAJ1"/>